<dbReference type="Gene3D" id="3.40.720.10">
    <property type="entry name" value="Alkaline Phosphatase, subunit A"/>
    <property type="match status" value="1"/>
</dbReference>
<keyword evidence="2" id="KW-0479">Metal-binding</keyword>
<evidence type="ECO:0000256" key="5">
    <source>
        <dbReference type="ARBA" id="ARBA00023180"/>
    </source>
</evidence>
<dbReference type="Gene3D" id="3.30.1120.10">
    <property type="match status" value="1"/>
</dbReference>
<dbReference type="InterPro" id="IPR000917">
    <property type="entry name" value="Sulfatase_N"/>
</dbReference>
<dbReference type="EMBL" id="CAUYUJ010021104">
    <property type="protein sequence ID" value="CAK0902698.1"/>
    <property type="molecule type" value="Genomic_DNA"/>
</dbReference>
<keyword evidence="5" id="KW-0325">Glycoprotein</keyword>
<evidence type="ECO:0000256" key="2">
    <source>
        <dbReference type="ARBA" id="ARBA00022723"/>
    </source>
</evidence>
<reference evidence="7" key="1">
    <citation type="submission" date="2023-10" db="EMBL/GenBank/DDBJ databases">
        <authorList>
            <person name="Chen Y."/>
            <person name="Shah S."/>
            <person name="Dougan E. K."/>
            <person name="Thang M."/>
            <person name="Chan C."/>
        </authorList>
    </citation>
    <scope>NUCLEOTIDE SEQUENCE [LARGE SCALE GENOMIC DNA]</scope>
</reference>
<dbReference type="Pfam" id="PF00884">
    <property type="entry name" value="Sulfatase"/>
    <property type="match status" value="1"/>
</dbReference>
<keyword evidence="8" id="KW-1185">Reference proteome</keyword>
<dbReference type="Proteomes" id="UP001189429">
    <property type="component" value="Unassembled WGS sequence"/>
</dbReference>
<evidence type="ECO:0000256" key="3">
    <source>
        <dbReference type="ARBA" id="ARBA00022801"/>
    </source>
</evidence>
<dbReference type="PANTHER" id="PTHR10342:SF274">
    <property type="entry name" value="ARYLSULFATASE B"/>
    <property type="match status" value="1"/>
</dbReference>
<protein>
    <recommendedName>
        <fullName evidence="6">Sulfatase N-terminal domain-containing protein</fullName>
    </recommendedName>
</protein>
<dbReference type="CDD" id="cd16029">
    <property type="entry name" value="4-S"/>
    <property type="match status" value="1"/>
</dbReference>
<name>A0ABN9XS39_9DINO</name>
<feature type="domain" description="Sulfatase N-terminal" evidence="6">
    <location>
        <begin position="97"/>
        <end position="418"/>
    </location>
</feature>
<evidence type="ECO:0000259" key="6">
    <source>
        <dbReference type="Pfam" id="PF00884"/>
    </source>
</evidence>
<sequence>MRRLREASLWLGRSRTRAGRRELVAAWAQHQVTEGAHIAREGPSAFHGTMIVSLAVCPKARRSTRALFAATLCWRLCSCVGIGLSRARHSSDKVQAPNIVLILADDLGSNDVGWVNRRNVNDIRTPWIDQLASEGVRLTNFYVQPVCGPSRAALMTGRYPIRLGLQHANLLPEQQNGLPTNETTLPRLLQGQGYVTYGVGKWHLGHWRKDLIPTWRGFDRWYGFLEGAQDHFNHTDRCGDHVGLDLWEDDQPDTTQRGVYSTHLFTSKAVEFIKSHMRRAIPSPFFLYLSYSAVHTPLQAPDEAVARFSHLGDKKRRVYAAMLSVMDEGIGNVTKAIQEVDGLLESTILIFFSDNGGPTQEGASNWPLRGWKGSLWEGGVRSQAFVWSPLMLPELRGSSWGGLLHVTDIMPTLVGLAGGAVPESLDGVDFWAPLVHNRTSPRLEILHNADPITLCSPEKLAAGTPCDSDWGGVRNAAIRLGDWKLIRRQPGSPASRQWHDRWVPPPEWQPPWQLLQASPEPVFFPSIRSDFPDTLPDTQICLFNITSDPEERCDLAGSHGAIVQVLLRRLDVFEGSAVPVRFPPRVPDKCNPGRFNNIFQWWAEPNGTTAQALLTSPYRL</sequence>
<dbReference type="InterPro" id="IPR047115">
    <property type="entry name" value="ARSB"/>
</dbReference>
<evidence type="ECO:0000256" key="1">
    <source>
        <dbReference type="ARBA" id="ARBA00008779"/>
    </source>
</evidence>
<dbReference type="PROSITE" id="PS00523">
    <property type="entry name" value="SULFATASE_1"/>
    <property type="match status" value="1"/>
</dbReference>
<organism evidence="7 8">
    <name type="scientific">Prorocentrum cordatum</name>
    <dbReference type="NCBI Taxonomy" id="2364126"/>
    <lineage>
        <taxon>Eukaryota</taxon>
        <taxon>Sar</taxon>
        <taxon>Alveolata</taxon>
        <taxon>Dinophyceae</taxon>
        <taxon>Prorocentrales</taxon>
        <taxon>Prorocentraceae</taxon>
        <taxon>Prorocentrum</taxon>
    </lineage>
</organism>
<comment type="caution">
    <text evidence="7">The sequence shown here is derived from an EMBL/GenBank/DDBJ whole genome shotgun (WGS) entry which is preliminary data.</text>
</comment>
<dbReference type="InterPro" id="IPR024607">
    <property type="entry name" value="Sulfatase_CS"/>
</dbReference>
<evidence type="ECO:0000256" key="4">
    <source>
        <dbReference type="ARBA" id="ARBA00022837"/>
    </source>
</evidence>
<proteinExistence type="inferred from homology"/>
<keyword evidence="4" id="KW-0106">Calcium</keyword>
<evidence type="ECO:0000313" key="7">
    <source>
        <dbReference type="EMBL" id="CAK0902698.1"/>
    </source>
</evidence>
<dbReference type="PANTHER" id="PTHR10342">
    <property type="entry name" value="ARYLSULFATASE"/>
    <property type="match status" value="1"/>
</dbReference>
<dbReference type="PROSITE" id="PS00149">
    <property type="entry name" value="SULFATASE_2"/>
    <property type="match status" value="1"/>
</dbReference>
<accession>A0ABN9XS39</accession>
<keyword evidence="3" id="KW-0378">Hydrolase</keyword>
<gene>
    <name evidence="7" type="ORF">PCOR1329_LOCUS79226</name>
</gene>
<evidence type="ECO:0000313" key="8">
    <source>
        <dbReference type="Proteomes" id="UP001189429"/>
    </source>
</evidence>
<dbReference type="InterPro" id="IPR017850">
    <property type="entry name" value="Alkaline_phosphatase_core_sf"/>
</dbReference>
<comment type="similarity">
    <text evidence="1">Belongs to the sulfatase family.</text>
</comment>
<dbReference type="SUPFAM" id="SSF53649">
    <property type="entry name" value="Alkaline phosphatase-like"/>
    <property type="match status" value="1"/>
</dbReference>